<dbReference type="InterPro" id="IPR046522">
    <property type="entry name" value="DUF6699"/>
</dbReference>
<organism evidence="3 4">
    <name type="scientific">Crepidotus variabilis</name>
    <dbReference type="NCBI Taxonomy" id="179855"/>
    <lineage>
        <taxon>Eukaryota</taxon>
        <taxon>Fungi</taxon>
        <taxon>Dikarya</taxon>
        <taxon>Basidiomycota</taxon>
        <taxon>Agaricomycotina</taxon>
        <taxon>Agaricomycetes</taxon>
        <taxon>Agaricomycetidae</taxon>
        <taxon>Agaricales</taxon>
        <taxon>Agaricineae</taxon>
        <taxon>Crepidotaceae</taxon>
        <taxon>Crepidotus</taxon>
    </lineage>
</organism>
<dbReference type="AlphaFoldDB" id="A0A9P6JTD3"/>
<dbReference type="OrthoDB" id="3202436at2759"/>
<dbReference type="Pfam" id="PF20415">
    <property type="entry name" value="DUF6699"/>
    <property type="match status" value="1"/>
</dbReference>
<proteinExistence type="predicted"/>
<evidence type="ECO:0000313" key="3">
    <source>
        <dbReference type="EMBL" id="KAF9532231.1"/>
    </source>
</evidence>
<protein>
    <recommendedName>
        <fullName evidence="2">DUF6699 domain-containing protein</fullName>
    </recommendedName>
</protein>
<keyword evidence="4" id="KW-1185">Reference proteome</keyword>
<evidence type="ECO:0000256" key="1">
    <source>
        <dbReference type="SAM" id="MobiDB-lite"/>
    </source>
</evidence>
<sequence>MSIPTSPAYSEPREVWDIHAGFYRPIGSDLSQTWQPSPEVTNPPLPLLSPLKPVFELPRHTSLPSGSGSTTSHTLAIDVPTAYPKEKLGLWARIRRFIKSGPNSSVVTEKVKVPVYQPSPSPFPSAENRVNPNEWKAYGYWALPLINGVECPNSPFISEESISSPDLEQMITSLRDSNGRQHKDKWKPGVRHPALPPRPARWKRPQVGQPLPFPWEVQVNPMLQHHIWGPAPLSWCLCAKPQNMVFHGRATNGVPVNNADFAQPATYPFLTHMHFNAVAGDSAPAFPWPFTVVNERGIKVRDVLEEIWRIFQARVAEEEHLSWPPLRREMAAWALEKRCQVLSEPGRPYRDFLRRCDSFGGIMFFRGIEPTADGCGWMISFGNH</sequence>
<name>A0A9P6JTD3_9AGAR</name>
<evidence type="ECO:0000259" key="2">
    <source>
        <dbReference type="Pfam" id="PF20415"/>
    </source>
</evidence>
<gene>
    <name evidence="3" type="ORF">CPB83DRAFT_807418</name>
</gene>
<evidence type="ECO:0000313" key="4">
    <source>
        <dbReference type="Proteomes" id="UP000807306"/>
    </source>
</evidence>
<comment type="caution">
    <text evidence="3">The sequence shown here is derived from an EMBL/GenBank/DDBJ whole genome shotgun (WGS) entry which is preliminary data.</text>
</comment>
<dbReference type="EMBL" id="MU157832">
    <property type="protein sequence ID" value="KAF9532231.1"/>
    <property type="molecule type" value="Genomic_DNA"/>
</dbReference>
<feature type="region of interest" description="Disordered" evidence="1">
    <location>
        <begin position="178"/>
        <end position="203"/>
    </location>
</feature>
<dbReference type="Proteomes" id="UP000807306">
    <property type="component" value="Unassembled WGS sequence"/>
</dbReference>
<feature type="compositionally biased region" description="Basic residues" evidence="1">
    <location>
        <begin position="180"/>
        <end position="190"/>
    </location>
</feature>
<reference evidence="3" key="1">
    <citation type="submission" date="2020-11" db="EMBL/GenBank/DDBJ databases">
        <authorList>
            <consortium name="DOE Joint Genome Institute"/>
            <person name="Ahrendt S."/>
            <person name="Riley R."/>
            <person name="Andreopoulos W."/>
            <person name="Labutti K."/>
            <person name="Pangilinan J."/>
            <person name="Ruiz-Duenas F.J."/>
            <person name="Barrasa J.M."/>
            <person name="Sanchez-Garcia M."/>
            <person name="Camarero S."/>
            <person name="Miyauchi S."/>
            <person name="Serrano A."/>
            <person name="Linde D."/>
            <person name="Babiker R."/>
            <person name="Drula E."/>
            <person name="Ayuso-Fernandez I."/>
            <person name="Pacheco R."/>
            <person name="Padilla G."/>
            <person name="Ferreira P."/>
            <person name="Barriuso J."/>
            <person name="Kellner H."/>
            <person name="Castanera R."/>
            <person name="Alfaro M."/>
            <person name="Ramirez L."/>
            <person name="Pisabarro A.G."/>
            <person name="Kuo A."/>
            <person name="Tritt A."/>
            <person name="Lipzen A."/>
            <person name="He G."/>
            <person name="Yan M."/>
            <person name="Ng V."/>
            <person name="Cullen D."/>
            <person name="Martin F."/>
            <person name="Rosso M.-N."/>
            <person name="Henrissat B."/>
            <person name="Hibbett D."/>
            <person name="Martinez A.T."/>
            <person name="Grigoriev I.V."/>
        </authorList>
    </citation>
    <scope>NUCLEOTIDE SEQUENCE</scope>
    <source>
        <strain evidence="3">CBS 506.95</strain>
    </source>
</reference>
<feature type="domain" description="DUF6699" evidence="2">
    <location>
        <begin position="255"/>
        <end position="374"/>
    </location>
</feature>
<accession>A0A9P6JTD3</accession>